<dbReference type="Pfam" id="PF00903">
    <property type="entry name" value="Glyoxalase"/>
    <property type="match status" value="1"/>
</dbReference>
<dbReference type="Proteomes" id="UP000763557">
    <property type="component" value="Unassembled WGS sequence"/>
</dbReference>
<dbReference type="SUPFAM" id="SSF54593">
    <property type="entry name" value="Glyoxalase/Bleomycin resistance protein/Dihydroxybiphenyl dioxygenase"/>
    <property type="match status" value="1"/>
</dbReference>
<evidence type="ECO:0000313" key="2">
    <source>
        <dbReference type="EMBL" id="NRN67028.1"/>
    </source>
</evidence>
<keyword evidence="3" id="KW-1185">Reference proteome</keyword>
<dbReference type="PROSITE" id="PS51819">
    <property type="entry name" value="VOC"/>
    <property type="match status" value="1"/>
</dbReference>
<feature type="domain" description="VOC" evidence="1">
    <location>
        <begin position="2"/>
        <end position="120"/>
    </location>
</feature>
<evidence type="ECO:0000313" key="3">
    <source>
        <dbReference type="Proteomes" id="UP000763557"/>
    </source>
</evidence>
<gene>
    <name evidence="2" type="ORF">GC106_42610</name>
</gene>
<dbReference type="GO" id="GO:0051213">
    <property type="term" value="F:dioxygenase activity"/>
    <property type="evidence" value="ECO:0007669"/>
    <property type="project" value="UniProtKB-KW"/>
</dbReference>
<evidence type="ECO:0000259" key="1">
    <source>
        <dbReference type="PROSITE" id="PS51819"/>
    </source>
</evidence>
<dbReference type="InterPro" id="IPR004360">
    <property type="entry name" value="Glyas_Fos-R_dOase_dom"/>
</dbReference>
<dbReference type="Gene3D" id="3.10.180.10">
    <property type="entry name" value="2,3-Dihydroxybiphenyl 1,2-Dioxygenase, domain 1"/>
    <property type="match status" value="1"/>
</dbReference>
<reference evidence="2 3" key="1">
    <citation type="submission" date="2020-01" db="EMBL/GenBank/DDBJ databases">
        <title>Kibdelosporangium persica a novel Actinomycetes from a hot desert in Iran.</title>
        <authorList>
            <person name="Safaei N."/>
            <person name="Zaburannyi N."/>
            <person name="Mueller R."/>
            <person name="Wink J."/>
        </authorList>
    </citation>
    <scope>NUCLEOTIDE SEQUENCE [LARGE SCALE GENOMIC DNA]</scope>
    <source>
        <strain evidence="2 3">4NS15</strain>
    </source>
</reference>
<proteinExistence type="predicted"/>
<name>A0ABX2F6P5_9PSEU</name>
<accession>A0ABX2F6P5</accession>
<dbReference type="EMBL" id="JAAATY010000012">
    <property type="protein sequence ID" value="NRN67028.1"/>
    <property type="molecule type" value="Genomic_DNA"/>
</dbReference>
<protein>
    <submittedName>
        <fullName evidence="2">Glyoxalase bleomycin resistance protein dioxygenase</fullName>
    </submittedName>
</protein>
<organism evidence="2 3">
    <name type="scientific">Kibdelosporangium persicum</name>
    <dbReference type="NCBI Taxonomy" id="2698649"/>
    <lineage>
        <taxon>Bacteria</taxon>
        <taxon>Bacillati</taxon>
        <taxon>Actinomycetota</taxon>
        <taxon>Actinomycetes</taxon>
        <taxon>Pseudonocardiales</taxon>
        <taxon>Pseudonocardiaceae</taxon>
        <taxon>Kibdelosporangium</taxon>
    </lineage>
</organism>
<comment type="caution">
    <text evidence="2">The sequence shown here is derived from an EMBL/GenBank/DDBJ whole genome shotgun (WGS) entry which is preliminary data.</text>
</comment>
<keyword evidence="2" id="KW-0223">Dioxygenase</keyword>
<dbReference type="InterPro" id="IPR029068">
    <property type="entry name" value="Glyas_Bleomycin-R_OHBP_Dase"/>
</dbReference>
<dbReference type="RefSeq" id="WP_173134079.1">
    <property type="nucleotide sequence ID" value="NZ_CBCSGW010000001.1"/>
</dbReference>
<dbReference type="InterPro" id="IPR037523">
    <property type="entry name" value="VOC_core"/>
</dbReference>
<sequence>MRWSHVALNCLDVARTEEFYRQFGFSRVAVFGDIVFLGNGSVHLELFPAPGYPVAGSGDGPTTPGVVRHLAFQVDDVDAVVAGLDAEITLGPLTFDEFVPGWRTVWVRDPDGVIVEVSQGFPKPA</sequence>
<keyword evidence="2" id="KW-0560">Oxidoreductase</keyword>